<protein>
    <submittedName>
        <fullName evidence="3">Uncharacterized protein</fullName>
    </submittedName>
</protein>
<keyword evidence="2" id="KW-1133">Transmembrane helix</keyword>
<organism evidence="3 4">
    <name type="scientific">Hyaloscypha variabilis (strain UAMH 11265 / GT02V1 / F)</name>
    <name type="common">Meliniomyces variabilis</name>
    <dbReference type="NCBI Taxonomy" id="1149755"/>
    <lineage>
        <taxon>Eukaryota</taxon>
        <taxon>Fungi</taxon>
        <taxon>Dikarya</taxon>
        <taxon>Ascomycota</taxon>
        <taxon>Pezizomycotina</taxon>
        <taxon>Leotiomycetes</taxon>
        <taxon>Helotiales</taxon>
        <taxon>Hyaloscyphaceae</taxon>
        <taxon>Hyaloscypha</taxon>
        <taxon>Hyaloscypha variabilis</taxon>
    </lineage>
</organism>
<evidence type="ECO:0000313" key="3">
    <source>
        <dbReference type="EMBL" id="PMD39612.1"/>
    </source>
</evidence>
<dbReference type="Proteomes" id="UP000235786">
    <property type="component" value="Unassembled WGS sequence"/>
</dbReference>
<feature type="compositionally biased region" description="Basic and acidic residues" evidence="1">
    <location>
        <begin position="1"/>
        <end position="12"/>
    </location>
</feature>
<accession>A0A2J6RM89</accession>
<keyword evidence="2" id="KW-0472">Membrane</keyword>
<dbReference type="AlphaFoldDB" id="A0A2J6RM89"/>
<sequence length="351" mass="37014">MATPSKHPEHNTYEMQNLDSQNSATSAPQAPPPADNGQPFNFSFYKPKHDMRRILVALVTFLIILVVILATVFSIKKAHTVSVILASHNTTTSMPLADLATTLIVLTTLVSTMFTISSTPSILATTISESTTLVQSTTLVDTMTLIQSKTEVQSTTLTQLSTLTSVSISLSIETSLQTTSVPITSIQSTTVTETATVTSLPPAPLSASDSVASISRCWSMLENICANATRGPASFGDCHEALGIFYCGLIQDLKIKGLIKPTDDASPMCPGILDVCEGVQGGPAGASAVATQTASVLQLITPTVTSEGGERTVKETVTTFSTLPTVFVTAAASSTTGFKFFTLCDRWTCFG</sequence>
<dbReference type="EMBL" id="KZ613946">
    <property type="protein sequence ID" value="PMD39612.1"/>
    <property type="molecule type" value="Genomic_DNA"/>
</dbReference>
<evidence type="ECO:0000313" key="4">
    <source>
        <dbReference type="Proteomes" id="UP000235786"/>
    </source>
</evidence>
<feature type="transmembrane region" description="Helical" evidence="2">
    <location>
        <begin position="95"/>
        <end position="116"/>
    </location>
</feature>
<keyword evidence="2" id="KW-0812">Transmembrane</keyword>
<gene>
    <name evidence="3" type="ORF">L207DRAFT_596231</name>
</gene>
<feature type="transmembrane region" description="Helical" evidence="2">
    <location>
        <begin position="54"/>
        <end position="75"/>
    </location>
</feature>
<reference evidence="3 4" key="1">
    <citation type="submission" date="2016-04" db="EMBL/GenBank/DDBJ databases">
        <title>A degradative enzymes factory behind the ericoid mycorrhizal symbiosis.</title>
        <authorList>
            <consortium name="DOE Joint Genome Institute"/>
            <person name="Martino E."/>
            <person name="Morin E."/>
            <person name="Grelet G."/>
            <person name="Kuo A."/>
            <person name="Kohler A."/>
            <person name="Daghino S."/>
            <person name="Barry K."/>
            <person name="Choi C."/>
            <person name="Cichocki N."/>
            <person name="Clum A."/>
            <person name="Copeland A."/>
            <person name="Hainaut M."/>
            <person name="Haridas S."/>
            <person name="Labutti K."/>
            <person name="Lindquist E."/>
            <person name="Lipzen A."/>
            <person name="Khouja H.-R."/>
            <person name="Murat C."/>
            <person name="Ohm R."/>
            <person name="Olson A."/>
            <person name="Spatafora J."/>
            <person name="Veneault-Fourrey C."/>
            <person name="Henrissat B."/>
            <person name="Grigoriev I."/>
            <person name="Martin F."/>
            <person name="Perotto S."/>
        </authorList>
    </citation>
    <scope>NUCLEOTIDE SEQUENCE [LARGE SCALE GENOMIC DNA]</scope>
    <source>
        <strain evidence="3 4">F</strain>
    </source>
</reference>
<proteinExistence type="predicted"/>
<name>A0A2J6RM89_HYAVF</name>
<evidence type="ECO:0000256" key="1">
    <source>
        <dbReference type="SAM" id="MobiDB-lite"/>
    </source>
</evidence>
<evidence type="ECO:0000256" key="2">
    <source>
        <dbReference type="SAM" id="Phobius"/>
    </source>
</evidence>
<dbReference type="OrthoDB" id="10500454at2759"/>
<keyword evidence="4" id="KW-1185">Reference proteome</keyword>
<feature type="region of interest" description="Disordered" evidence="1">
    <location>
        <begin position="1"/>
        <end position="33"/>
    </location>
</feature>